<keyword evidence="4" id="KW-1185">Reference proteome</keyword>
<evidence type="ECO:0000313" key="4">
    <source>
        <dbReference type="Proteomes" id="UP000283895"/>
    </source>
</evidence>
<accession>A0A423WXS0</accession>
<dbReference type="InterPro" id="IPR023401">
    <property type="entry name" value="ODC_N"/>
</dbReference>
<dbReference type="Gene3D" id="3.40.50.720">
    <property type="entry name" value="NAD(P)-binding Rossmann-like Domain"/>
    <property type="match status" value="1"/>
</dbReference>
<protein>
    <recommendedName>
        <fullName evidence="5">Ornithine cyclodeaminase</fullName>
    </recommendedName>
</protein>
<dbReference type="AlphaFoldDB" id="A0A423WXS0"/>
<reference evidence="3 4" key="1">
    <citation type="submission" date="2015-09" db="EMBL/GenBank/DDBJ databases">
        <title>Host preference determinants of Valsa canker pathogens revealed by comparative genomics.</title>
        <authorList>
            <person name="Yin Z."/>
            <person name="Huang L."/>
        </authorList>
    </citation>
    <scope>NUCLEOTIDE SEQUENCE [LARGE SCALE GENOMIC DNA]</scope>
    <source>
        <strain evidence="3 4">03-1</strain>
    </source>
</reference>
<dbReference type="STRING" id="356882.A0A423WXS0"/>
<dbReference type="InterPro" id="IPR036291">
    <property type="entry name" value="NAD(P)-bd_dom_sf"/>
</dbReference>
<feature type="compositionally biased region" description="Low complexity" evidence="2">
    <location>
        <begin position="396"/>
        <end position="420"/>
    </location>
</feature>
<dbReference type="InterPro" id="IPR003462">
    <property type="entry name" value="ODC_Mu_crystall"/>
</dbReference>
<dbReference type="PANTHER" id="PTHR13812:SF19">
    <property type="entry name" value="KETIMINE REDUCTASE MU-CRYSTALLIN"/>
    <property type="match status" value="1"/>
</dbReference>
<gene>
    <name evidence="3" type="ORF">VMCG_03038</name>
</gene>
<dbReference type="Pfam" id="PF02423">
    <property type="entry name" value="OCD_Mu_crystall"/>
    <property type="match status" value="1"/>
</dbReference>
<organism evidence="3 4">
    <name type="scientific">Cytospora schulzeri</name>
    <dbReference type="NCBI Taxonomy" id="448051"/>
    <lineage>
        <taxon>Eukaryota</taxon>
        <taxon>Fungi</taxon>
        <taxon>Dikarya</taxon>
        <taxon>Ascomycota</taxon>
        <taxon>Pezizomycotina</taxon>
        <taxon>Sordariomycetes</taxon>
        <taxon>Sordariomycetidae</taxon>
        <taxon>Diaporthales</taxon>
        <taxon>Cytosporaceae</taxon>
        <taxon>Cytospora</taxon>
    </lineage>
</organism>
<feature type="region of interest" description="Disordered" evidence="2">
    <location>
        <begin position="41"/>
        <end position="68"/>
    </location>
</feature>
<evidence type="ECO:0000256" key="2">
    <source>
        <dbReference type="SAM" id="MobiDB-lite"/>
    </source>
</evidence>
<name>A0A423WXS0_9PEZI</name>
<dbReference type="SUPFAM" id="SSF51735">
    <property type="entry name" value="NAD(P)-binding Rossmann-fold domains"/>
    <property type="match status" value="1"/>
</dbReference>
<feature type="compositionally biased region" description="Polar residues" evidence="2">
    <location>
        <begin position="371"/>
        <end position="380"/>
    </location>
</feature>
<dbReference type="PANTHER" id="PTHR13812">
    <property type="entry name" value="KETIMINE REDUCTASE MU-CRYSTALLIN"/>
    <property type="match status" value="1"/>
</dbReference>
<evidence type="ECO:0000256" key="1">
    <source>
        <dbReference type="ARBA" id="ARBA00008903"/>
    </source>
</evidence>
<comment type="similarity">
    <text evidence="1">Belongs to the ornithine cyclodeaminase/mu-crystallin family.</text>
</comment>
<evidence type="ECO:0008006" key="5">
    <source>
        <dbReference type="Google" id="ProtNLM"/>
    </source>
</evidence>
<dbReference type="GO" id="GO:0005737">
    <property type="term" value="C:cytoplasm"/>
    <property type="evidence" value="ECO:0007669"/>
    <property type="project" value="TreeGrafter"/>
</dbReference>
<sequence length="490" mass="53751">MSFTVLKDDEIKLLLESLTVDELDGFCRNLGEALHDYSNGIQSSSDIHQPHRQSVNSSETGATTLFMPSSSPAGVGVKVITLSPPRTEQDEATGKPKIKPTGAITIFSETGQPVGILHASTLTAFRTALASACLVVRRNKVHTITAFGSGEQAYWHVRLSLMLRGSTIRHVNIINRRFSDSSKDILRRLYSVPTAVKQREGWQETQFGILTPGYGEFTRLLRDQVRAADVIFCCTPSQEPLFEHSILTSTEGRRKGRLIVAIGSYTPDMIELPVELLLQAVKRHEPGQRHFHKHAVEGGVVIVDTLDGAMQEAGEIIQGGLNPSQLIELGELLMLHRIQMDEESSDDAGSLVSTEADTAPPSAQLEKLEVSTPSINTTFSPAEDSRSRHGSRHSSRPGSRQGSRSRAASPSSRSSLSLPLFHRRKSSQGTTSESTREKKKKEREDHMARWLQAGNVIYKSVGLGLMDLTVGKKVVEFAREKGVGTHVEGF</sequence>
<comment type="caution">
    <text evidence="3">The sequence shown here is derived from an EMBL/GenBank/DDBJ whole genome shotgun (WGS) entry which is preliminary data.</text>
</comment>
<dbReference type="Gene3D" id="3.30.1780.10">
    <property type="entry name" value="ornithine cyclodeaminase, domain 1"/>
    <property type="match status" value="1"/>
</dbReference>
<dbReference type="EMBL" id="LKEA01000006">
    <property type="protein sequence ID" value="ROW08299.1"/>
    <property type="molecule type" value="Genomic_DNA"/>
</dbReference>
<dbReference type="Proteomes" id="UP000283895">
    <property type="component" value="Unassembled WGS sequence"/>
</dbReference>
<evidence type="ECO:0000313" key="3">
    <source>
        <dbReference type="EMBL" id="ROW08299.1"/>
    </source>
</evidence>
<feature type="region of interest" description="Disordered" evidence="2">
    <location>
        <begin position="344"/>
        <end position="445"/>
    </location>
</feature>
<proteinExistence type="inferred from homology"/>
<dbReference type="FunFam" id="3.40.50.720:FF:000577">
    <property type="entry name" value="Proline utilization protein PrnX, putative"/>
    <property type="match status" value="1"/>
</dbReference>
<dbReference type="OrthoDB" id="41492at2759"/>